<dbReference type="GO" id="GO:0005886">
    <property type="term" value="C:plasma membrane"/>
    <property type="evidence" value="ECO:0007669"/>
    <property type="project" value="UniProtKB-SubCell"/>
</dbReference>
<evidence type="ECO:0000313" key="11">
    <source>
        <dbReference type="Proteomes" id="UP000019150"/>
    </source>
</evidence>
<evidence type="ECO:0000259" key="9">
    <source>
        <dbReference type="Pfam" id="PF21770"/>
    </source>
</evidence>
<dbReference type="HOGENOM" id="CLU_079292_0_0_11"/>
<dbReference type="Gene3D" id="3.30.70.260">
    <property type="match status" value="1"/>
</dbReference>
<feature type="domain" description="MgtC/SapB/SrpB/YhiD N-terminal" evidence="8">
    <location>
        <begin position="10"/>
        <end position="131"/>
    </location>
</feature>
<keyword evidence="6 7" id="KW-0472">Membrane</keyword>
<evidence type="ECO:0000256" key="2">
    <source>
        <dbReference type="ARBA" id="ARBA00009298"/>
    </source>
</evidence>
<evidence type="ECO:0000256" key="1">
    <source>
        <dbReference type="ARBA" id="ARBA00004651"/>
    </source>
</evidence>
<dbReference type="Pfam" id="PF02308">
    <property type="entry name" value="MgtC"/>
    <property type="match status" value="1"/>
</dbReference>
<evidence type="ECO:0000259" key="8">
    <source>
        <dbReference type="Pfam" id="PF02308"/>
    </source>
</evidence>
<evidence type="ECO:0000256" key="6">
    <source>
        <dbReference type="ARBA" id="ARBA00023136"/>
    </source>
</evidence>
<accession>W5TC10</accession>
<proteinExistence type="inferred from homology"/>
<keyword evidence="11" id="KW-1185">Reference proteome</keyword>
<dbReference type="PRINTS" id="PR01837">
    <property type="entry name" value="MGTCSAPBPROT"/>
</dbReference>
<dbReference type="OrthoDB" id="9811198at2"/>
<dbReference type="Proteomes" id="UP000019150">
    <property type="component" value="Chromosome"/>
</dbReference>
<feature type="transmembrane region" description="Helical" evidence="7">
    <location>
        <begin position="64"/>
        <end position="81"/>
    </location>
</feature>
<organism evidence="10 11">
    <name type="scientific">Nocardia nova SH22a</name>
    <dbReference type="NCBI Taxonomy" id="1415166"/>
    <lineage>
        <taxon>Bacteria</taxon>
        <taxon>Bacillati</taxon>
        <taxon>Actinomycetota</taxon>
        <taxon>Actinomycetes</taxon>
        <taxon>Mycobacteriales</taxon>
        <taxon>Nocardiaceae</taxon>
        <taxon>Nocardia</taxon>
    </lineage>
</organism>
<evidence type="ECO:0000256" key="4">
    <source>
        <dbReference type="ARBA" id="ARBA00022692"/>
    </source>
</evidence>
<gene>
    <name evidence="10" type="ORF">NONO_c19190</name>
</gene>
<dbReference type="KEGG" id="nno:NONO_c19190"/>
<dbReference type="PATRIC" id="fig|1415166.3.peg.1946"/>
<dbReference type="PANTHER" id="PTHR33778">
    <property type="entry name" value="PROTEIN MGTC"/>
    <property type="match status" value="1"/>
</dbReference>
<protein>
    <submittedName>
        <fullName evidence="10">Putative magnesium transporter protein, MgtC family</fullName>
    </submittedName>
</protein>
<evidence type="ECO:0000256" key="5">
    <source>
        <dbReference type="ARBA" id="ARBA00022989"/>
    </source>
</evidence>
<feature type="transmembrane region" description="Helical" evidence="7">
    <location>
        <begin position="35"/>
        <end position="52"/>
    </location>
</feature>
<keyword evidence="5 7" id="KW-1133">Transmembrane helix</keyword>
<comment type="similarity">
    <text evidence="2">Belongs to the MgtC/SapB family.</text>
</comment>
<feature type="transmembrane region" description="Helical" evidence="7">
    <location>
        <begin position="111"/>
        <end position="128"/>
    </location>
</feature>
<dbReference type="InterPro" id="IPR049177">
    <property type="entry name" value="MgtC_SapB_SrpB_YhiD_N"/>
</dbReference>
<dbReference type="InterPro" id="IPR048640">
    <property type="entry name" value="MgtC-like_C"/>
</dbReference>
<evidence type="ECO:0000256" key="7">
    <source>
        <dbReference type="SAM" id="Phobius"/>
    </source>
</evidence>
<dbReference type="EMBL" id="CP006850">
    <property type="protein sequence ID" value="AHH16719.1"/>
    <property type="molecule type" value="Genomic_DNA"/>
</dbReference>
<dbReference type="InterPro" id="IPR003416">
    <property type="entry name" value="MgtC/SapB/SrpB/YhiD_fam"/>
</dbReference>
<keyword evidence="3" id="KW-1003">Cell membrane</keyword>
<dbReference type="STRING" id="1415166.NONO_c19190"/>
<dbReference type="eggNOG" id="COG1285">
    <property type="taxonomic scope" value="Bacteria"/>
</dbReference>
<keyword evidence="4 7" id="KW-0812">Transmembrane</keyword>
<sequence>MSTWEMLLRLATGVGLGAVIGFERQYRARMAGLRTNALVSAGAALFVLLSAHGFSGGTADPTRVAAQIVSGIGFLGAGVIIRDGLNVRGLNTAATLWCAAAVGALSGAGMYGTAAAGTVAVVIVNIALRAAGRAVDRQPESGNEQPAHYAFTAVTDDENEAHVRALLVQALTRTDFRLLSVASANAGKSGKVEVRADLAGDQRDDRQMESAVSRLSLEPSVTSVGWRTAVPDSTGHGM</sequence>
<dbReference type="PANTHER" id="PTHR33778:SF3">
    <property type="entry name" value="PROTEIN MGTC"/>
    <property type="match status" value="1"/>
</dbReference>
<dbReference type="AlphaFoldDB" id="W5TC10"/>
<reference evidence="10 11" key="1">
    <citation type="journal article" date="2014" name="Appl. Environ. Microbiol.">
        <title>Insights into the Microbial Degradation of Rubber and Gutta-Percha by Analysis of the Complete Genome of Nocardia nova SH22a.</title>
        <authorList>
            <person name="Luo Q."/>
            <person name="Hiessl S."/>
            <person name="Poehlein A."/>
            <person name="Daniel R."/>
            <person name="Steinbuchel A."/>
        </authorList>
    </citation>
    <scope>NUCLEOTIDE SEQUENCE [LARGE SCALE GENOMIC DNA]</scope>
    <source>
        <strain evidence="10">SH22a</strain>
    </source>
</reference>
<feature type="domain" description="MgtC-like C-terminal" evidence="9">
    <location>
        <begin position="149"/>
        <end position="226"/>
    </location>
</feature>
<comment type="subcellular location">
    <subcellularLocation>
        <location evidence="1">Cell membrane</location>
        <topology evidence="1">Multi-pass membrane protein</topology>
    </subcellularLocation>
</comment>
<name>W5TC10_9NOCA</name>
<dbReference type="RefSeq" id="WP_025348207.1">
    <property type="nucleotide sequence ID" value="NZ_CP006850.1"/>
</dbReference>
<evidence type="ECO:0000256" key="3">
    <source>
        <dbReference type="ARBA" id="ARBA00022475"/>
    </source>
</evidence>
<evidence type="ECO:0000313" key="10">
    <source>
        <dbReference type="EMBL" id="AHH16719.1"/>
    </source>
</evidence>
<dbReference type="Pfam" id="PF21770">
    <property type="entry name" value="MgtC_SapB_C"/>
    <property type="match status" value="1"/>
</dbReference>